<protein>
    <recommendedName>
        <fullName evidence="3">ESX-1 secretion-associated protein</fullName>
    </recommendedName>
</protein>
<proteinExistence type="predicted"/>
<evidence type="ECO:0000313" key="1">
    <source>
        <dbReference type="EMBL" id="OIV35257.1"/>
    </source>
</evidence>
<dbReference type="Proteomes" id="UP000243342">
    <property type="component" value="Unassembled WGS sequence"/>
</dbReference>
<organism evidence="1 2">
    <name type="scientific">Mangrovactinospora gilvigrisea</name>
    <dbReference type="NCBI Taxonomy" id="1428644"/>
    <lineage>
        <taxon>Bacteria</taxon>
        <taxon>Bacillati</taxon>
        <taxon>Actinomycetota</taxon>
        <taxon>Actinomycetes</taxon>
        <taxon>Kitasatosporales</taxon>
        <taxon>Streptomycetaceae</taxon>
        <taxon>Mangrovactinospora</taxon>
    </lineage>
</organism>
<name>A0A1J7BP88_9ACTN</name>
<keyword evidence="2" id="KW-1185">Reference proteome</keyword>
<comment type="caution">
    <text evidence="1">The sequence shown here is derived from an EMBL/GenBank/DDBJ whole genome shotgun (WGS) entry which is preliminary data.</text>
</comment>
<evidence type="ECO:0000313" key="2">
    <source>
        <dbReference type="Proteomes" id="UP000243342"/>
    </source>
</evidence>
<sequence>MLAQALGTMVDSSVTTATAPETWKGPFAQQVTADLMSDQKKLRRMASDLQHDAGSWARAADRLEAKARHLEGGGA</sequence>
<reference evidence="1 2" key="1">
    <citation type="submission" date="2016-10" db="EMBL/GenBank/DDBJ databases">
        <title>Genome sequence of Streptomyces gilvigriseus MUSC 26.</title>
        <authorList>
            <person name="Lee L.-H."/>
            <person name="Ser H.-L."/>
        </authorList>
    </citation>
    <scope>NUCLEOTIDE SEQUENCE [LARGE SCALE GENOMIC DNA]</scope>
    <source>
        <strain evidence="1 2">MUSC 26</strain>
    </source>
</reference>
<gene>
    <name evidence="1" type="ORF">BIV57_22540</name>
</gene>
<evidence type="ECO:0008006" key="3">
    <source>
        <dbReference type="Google" id="ProtNLM"/>
    </source>
</evidence>
<dbReference type="AlphaFoldDB" id="A0A1J7BP88"/>
<accession>A0A1J7BP88</accession>
<dbReference type="EMBL" id="MLCF01000178">
    <property type="protein sequence ID" value="OIV35257.1"/>
    <property type="molecule type" value="Genomic_DNA"/>
</dbReference>